<proteinExistence type="predicted"/>
<dbReference type="Gene3D" id="1.10.260.40">
    <property type="entry name" value="lambda repressor-like DNA-binding domains"/>
    <property type="match status" value="1"/>
</dbReference>
<accession>A0A512HWF8</accession>
<feature type="compositionally biased region" description="Low complexity" evidence="1">
    <location>
        <begin position="47"/>
        <end position="60"/>
    </location>
</feature>
<evidence type="ECO:0000313" key="4">
    <source>
        <dbReference type="Proteomes" id="UP000321769"/>
    </source>
</evidence>
<dbReference type="AlphaFoldDB" id="A0A512HWF8"/>
<dbReference type="Proteomes" id="UP000321769">
    <property type="component" value="Unassembled WGS sequence"/>
</dbReference>
<name>A0A512HWF8_9ACTN</name>
<dbReference type="SMART" id="SM00530">
    <property type="entry name" value="HTH_XRE"/>
    <property type="match status" value="1"/>
</dbReference>
<protein>
    <recommendedName>
        <fullName evidence="2">HTH cro/C1-type domain-containing protein</fullName>
    </recommendedName>
</protein>
<reference evidence="3 4" key="1">
    <citation type="submission" date="2019-07" db="EMBL/GenBank/DDBJ databases">
        <title>Whole genome shotgun sequence of Aeromicrobium flavum NBRC 107625.</title>
        <authorList>
            <person name="Hosoyama A."/>
            <person name="Uohara A."/>
            <person name="Ohji S."/>
            <person name="Ichikawa N."/>
        </authorList>
    </citation>
    <scope>NUCLEOTIDE SEQUENCE [LARGE SCALE GENOMIC DNA]</scope>
    <source>
        <strain evidence="3 4">NBRC 107625</strain>
    </source>
</reference>
<organism evidence="3 4">
    <name type="scientific">Aeromicrobium flavum</name>
    <dbReference type="NCBI Taxonomy" id="416568"/>
    <lineage>
        <taxon>Bacteria</taxon>
        <taxon>Bacillati</taxon>
        <taxon>Actinomycetota</taxon>
        <taxon>Actinomycetes</taxon>
        <taxon>Propionibacteriales</taxon>
        <taxon>Nocardioidaceae</taxon>
        <taxon>Aeromicrobium</taxon>
    </lineage>
</organism>
<keyword evidence="4" id="KW-1185">Reference proteome</keyword>
<dbReference type="Pfam" id="PF01381">
    <property type="entry name" value="HTH_3"/>
    <property type="match status" value="1"/>
</dbReference>
<dbReference type="CDD" id="cd00093">
    <property type="entry name" value="HTH_XRE"/>
    <property type="match status" value="1"/>
</dbReference>
<gene>
    <name evidence="3" type="ORF">AFL01nite_20920</name>
</gene>
<dbReference type="EMBL" id="BJZQ01000010">
    <property type="protein sequence ID" value="GEO89765.1"/>
    <property type="molecule type" value="Genomic_DNA"/>
</dbReference>
<comment type="caution">
    <text evidence="3">The sequence shown here is derived from an EMBL/GenBank/DDBJ whole genome shotgun (WGS) entry which is preliminary data.</text>
</comment>
<evidence type="ECO:0000256" key="1">
    <source>
        <dbReference type="SAM" id="MobiDB-lite"/>
    </source>
</evidence>
<dbReference type="InterPro" id="IPR010982">
    <property type="entry name" value="Lambda_DNA-bd_dom_sf"/>
</dbReference>
<sequence length="101" mass="11366">MLLCMPKRTPSDETAAVASAFATWLRRRREERGMTQEQLAHQSGLSRNQIQNLENNRNNNATGRSSANPSLDTILALESALGLQLGELLLEVRRFMESPER</sequence>
<feature type="region of interest" description="Disordered" evidence="1">
    <location>
        <begin position="31"/>
        <end position="68"/>
    </location>
</feature>
<feature type="domain" description="HTH cro/C1-type" evidence="2">
    <location>
        <begin position="25"/>
        <end position="88"/>
    </location>
</feature>
<dbReference type="SUPFAM" id="SSF47413">
    <property type="entry name" value="lambda repressor-like DNA-binding domains"/>
    <property type="match status" value="1"/>
</dbReference>
<feature type="compositionally biased region" description="Polar residues" evidence="1">
    <location>
        <begin position="35"/>
        <end position="46"/>
    </location>
</feature>
<evidence type="ECO:0000313" key="3">
    <source>
        <dbReference type="EMBL" id="GEO89765.1"/>
    </source>
</evidence>
<dbReference type="InterPro" id="IPR001387">
    <property type="entry name" value="Cro/C1-type_HTH"/>
</dbReference>
<dbReference type="PROSITE" id="PS50943">
    <property type="entry name" value="HTH_CROC1"/>
    <property type="match status" value="1"/>
</dbReference>
<evidence type="ECO:0000259" key="2">
    <source>
        <dbReference type="PROSITE" id="PS50943"/>
    </source>
</evidence>
<dbReference type="GO" id="GO:0003677">
    <property type="term" value="F:DNA binding"/>
    <property type="evidence" value="ECO:0007669"/>
    <property type="project" value="InterPro"/>
</dbReference>